<dbReference type="PRINTS" id="PR00080">
    <property type="entry name" value="SDRFAMILY"/>
</dbReference>
<dbReference type="InterPro" id="IPR002347">
    <property type="entry name" value="SDR_fam"/>
</dbReference>
<accession>A0ABV9NJ24</accession>
<dbReference type="EMBL" id="JBHSGG010000024">
    <property type="protein sequence ID" value="MFC4728317.1"/>
    <property type="molecule type" value="Genomic_DNA"/>
</dbReference>
<dbReference type="InterPro" id="IPR020904">
    <property type="entry name" value="Sc_DH/Rdtase_CS"/>
</dbReference>
<organism evidence="3 4">
    <name type="scientific">Coralloluteibacterium thermophilum</name>
    <dbReference type="NCBI Taxonomy" id="2707049"/>
    <lineage>
        <taxon>Bacteria</taxon>
        <taxon>Pseudomonadati</taxon>
        <taxon>Pseudomonadota</taxon>
        <taxon>Gammaproteobacteria</taxon>
        <taxon>Lysobacterales</taxon>
        <taxon>Lysobacteraceae</taxon>
        <taxon>Coralloluteibacterium</taxon>
    </lineage>
</organism>
<dbReference type="Proteomes" id="UP001595892">
    <property type="component" value="Unassembled WGS sequence"/>
</dbReference>
<evidence type="ECO:0000256" key="1">
    <source>
        <dbReference type="ARBA" id="ARBA00006484"/>
    </source>
</evidence>
<dbReference type="Pfam" id="PF13561">
    <property type="entry name" value="adh_short_C2"/>
    <property type="match status" value="1"/>
</dbReference>
<dbReference type="PRINTS" id="PR00081">
    <property type="entry name" value="GDHRDH"/>
</dbReference>
<evidence type="ECO:0000313" key="4">
    <source>
        <dbReference type="Proteomes" id="UP001595892"/>
    </source>
</evidence>
<evidence type="ECO:0000313" key="3">
    <source>
        <dbReference type="EMBL" id="MFC4728317.1"/>
    </source>
</evidence>
<dbReference type="RefSeq" id="WP_377004343.1">
    <property type="nucleotide sequence ID" value="NZ_JBHSGG010000024.1"/>
</dbReference>
<sequence length="261" mass="26742">MAARRRPRVSVVSAAPLADRVVLVTGSAHGIGAAIAAGVLAAGGRVLAADVDAEAGAAAAARLGAPDRIVFRRCDVAREAQAKAAVAAALRAFGRLDGVVNNANIAGPVTGPVAQLDLAEWNRRIAINLTAAMLFAKHAAAPLRAARGAIVNIASTRAHQSEPDTEAYAACKGGLVALSHALAVSLGPAVRVNAISPGWIETGDYAALRRIDHDQHPVGRVGVPDDIAALCVFLLSDAAGFITGQEFVADGGMTRKMIYRE</sequence>
<comment type="caution">
    <text evidence="3">The sequence shown here is derived from an EMBL/GenBank/DDBJ whole genome shotgun (WGS) entry which is preliminary data.</text>
</comment>
<keyword evidence="2" id="KW-0560">Oxidoreductase</keyword>
<keyword evidence="4" id="KW-1185">Reference proteome</keyword>
<dbReference type="InterPro" id="IPR036291">
    <property type="entry name" value="NAD(P)-bd_dom_sf"/>
</dbReference>
<protein>
    <submittedName>
        <fullName evidence="3">SDR family oxidoreductase</fullName>
    </submittedName>
</protein>
<dbReference type="PANTHER" id="PTHR24321">
    <property type="entry name" value="DEHYDROGENASES, SHORT CHAIN"/>
    <property type="match status" value="1"/>
</dbReference>
<dbReference type="PANTHER" id="PTHR24321:SF8">
    <property type="entry name" value="ESTRADIOL 17-BETA-DEHYDROGENASE 8-RELATED"/>
    <property type="match status" value="1"/>
</dbReference>
<dbReference type="PROSITE" id="PS00061">
    <property type="entry name" value="ADH_SHORT"/>
    <property type="match status" value="1"/>
</dbReference>
<evidence type="ECO:0000256" key="2">
    <source>
        <dbReference type="ARBA" id="ARBA00023002"/>
    </source>
</evidence>
<dbReference type="Gene3D" id="3.40.50.720">
    <property type="entry name" value="NAD(P)-binding Rossmann-like Domain"/>
    <property type="match status" value="1"/>
</dbReference>
<gene>
    <name evidence="3" type="ORF">ACFO3Q_09055</name>
</gene>
<comment type="similarity">
    <text evidence="1">Belongs to the short-chain dehydrogenases/reductases (SDR) family.</text>
</comment>
<reference evidence="4" key="1">
    <citation type="journal article" date="2019" name="Int. J. Syst. Evol. Microbiol.">
        <title>The Global Catalogue of Microorganisms (GCM) 10K type strain sequencing project: providing services to taxonomists for standard genome sequencing and annotation.</title>
        <authorList>
            <consortium name="The Broad Institute Genomics Platform"/>
            <consortium name="The Broad Institute Genome Sequencing Center for Infectious Disease"/>
            <person name="Wu L."/>
            <person name="Ma J."/>
        </authorList>
    </citation>
    <scope>NUCLEOTIDE SEQUENCE [LARGE SCALE GENOMIC DNA]</scope>
    <source>
        <strain evidence="4">CGMCC 1.13574</strain>
    </source>
</reference>
<proteinExistence type="inferred from homology"/>
<dbReference type="SUPFAM" id="SSF51735">
    <property type="entry name" value="NAD(P)-binding Rossmann-fold domains"/>
    <property type="match status" value="1"/>
</dbReference>
<name>A0ABV9NJ24_9GAMM</name>